<dbReference type="PANTHER" id="PTHR21477:SF13">
    <property type="entry name" value="KIAA0930"/>
    <property type="match status" value="1"/>
</dbReference>
<feature type="compositionally biased region" description="Polar residues" evidence="1">
    <location>
        <begin position="1030"/>
        <end position="1043"/>
    </location>
</feature>
<dbReference type="RefSeq" id="XP_025422570.1">
    <property type="nucleotide sequence ID" value="XM_025566785.1"/>
</dbReference>
<feature type="compositionally biased region" description="Low complexity" evidence="1">
    <location>
        <begin position="842"/>
        <end position="854"/>
    </location>
</feature>
<evidence type="ECO:0000313" key="2">
    <source>
        <dbReference type="EMBL" id="MBY73988.1"/>
    </source>
</evidence>
<dbReference type="OrthoDB" id="1906921at2759"/>
<feature type="region of interest" description="Disordered" evidence="1">
    <location>
        <begin position="607"/>
        <end position="648"/>
    </location>
</feature>
<proteinExistence type="predicted"/>
<feature type="compositionally biased region" description="Polar residues" evidence="1">
    <location>
        <begin position="577"/>
        <end position="589"/>
    </location>
</feature>
<feature type="compositionally biased region" description="Basic residues" evidence="1">
    <location>
        <begin position="52"/>
        <end position="66"/>
    </location>
</feature>
<feature type="region of interest" description="Disordered" evidence="1">
    <location>
        <begin position="783"/>
        <end position="820"/>
    </location>
</feature>
<dbReference type="Pfam" id="PF09741">
    <property type="entry name" value="DUF2045"/>
    <property type="match status" value="1"/>
</dbReference>
<feature type="region of interest" description="Disordered" evidence="1">
    <location>
        <begin position="834"/>
        <end position="862"/>
    </location>
</feature>
<dbReference type="AlphaFoldDB" id="A0A2S2Q8C0"/>
<dbReference type="Proteomes" id="UP000694846">
    <property type="component" value="Unplaced"/>
</dbReference>
<dbReference type="PANTHER" id="PTHR21477">
    <property type="entry name" value="ZGC:172139"/>
    <property type="match status" value="1"/>
</dbReference>
<protein>
    <submittedName>
        <fullName evidence="4">Uncharacterized protein LOC112692197</fullName>
    </submittedName>
</protein>
<reference evidence="4" key="2">
    <citation type="submission" date="2025-04" db="UniProtKB">
        <authorList>
            <consortium name="RefSeq"/>
        </authorList>
    </citation>
    <scope>IDENTIFICATION</scope>
    <source>
        <tissue evidence="4">Whole body</tissue>
    </source>
</reference>
<feature type="region of interest" description="Disordered" evidence="1">
    <location>
        <begin position="456"/>
        <end position="482"/>
    </location>
</feature>
<feature type="region of interest" description="Disordered" evidence="1">
    <location>
        <begin position="52"/>
        <end position="76"/>
    </location>
</feature>
<feature type="region of interest" description="Disordered" evidence="1">
    <location>
        <begin position="1030"/>
        <end position="1052"/>
    </location>
</feature>
<feature type="region of interest" description="Disordered" evidence="1">
    <location>
        <begin position="138"/>
        <end position="158"/>
    </location>
</feature>
<feature type="compositionally biased region" description="Polar residues" evidence="1">
    <location>
        <begin position="961"/>
        <end position="971"/>
    </location>
</feature>
<name>A0A2S2Q8C0_9HEMI</name>
<accession>A0A2S2Q8C0</accession>
<feature type="compositionally biased region" description="Polar residues" evidence="1">
    <location>
        <begin position="795"/>
        <end position="809"/>
    </location>
</feature>
<feature type="region of interest" description="Disordered" evidence="1">
    <location>
        <begin position="566"/>
        <end position="589"/>
    </location>
</feature>
<dbReference type="InterPro" id="IPR019141">
    <property type="entry name" value="DUF2045"/>
</dbReference>
<feature type="compositionally biased region" description="Polar residues" evidence="1">
    <location>
        <begin position="607"/>
        <end position="621"/>
    </location>
</feature>
<evidence type="ECO:0000313" key="3">
    <source>
        <dbReference type="Proteomes" id="UP000694846"/>
    </source>
</evidence>
<sequence>MQSASSVSPRRRPCFLDVDDGRAEQRTVNATTSSSVDRLLADIAFQRQKERRRAALRRTSRRRHHGDGRQPRAERTVVAGTTDEPTTVAEIDDEAASAYWWTDVFLRYFVFDDDYTRANSAAADSDDLLFFVRRRRDKRKSNKHRSPLQQQPQRRRRRIVYDTRAYRKQQPQQKPTTMLPIGDPAILWPHTVCLNAIVHRFRYTLTVAVCIRVPRKSAGTGYYCQYSDDRDEFELDDGQDHEYDLQLLSRHVHTVYASTSGRRMDTDKGPRERPVYPAVCWAADDYAEAFRTVIVRPGQTVCAELVAAWPGSTVVTEKYVDASDDDCDGGCEQDGADCDNHFRGRQTSATSVKVQHTQNRAVIFAGAIPYAAVRAAYECKMSLYREAERRRKRRRQRERGGGKKSSLGAALSASLTALFTGGKGSDCPSDHGDCDYYYGGVNAADRVEYVTVRGCRPERGDGDGGELSSGDENHGNVDEEDVSANGNAYYDRTKGLAQMAVALAPAQREETVPSCYDSGGEYQHHQPLYNGEEHSGGDAVYCYDNNVQDNGSAENVGVEYYDGVDGNTTPVDHHQQMESSSSLYNAGTTASEPGDYYDYGWDYETAASSGQQTPQTPSYHYQLQQQQQLERQKRRGGRPRRLSDPCSTSVYDLFDDNCDDGNGTQYQLNQQPYSASHYDRHVGGVHRKHRNHQQMQQKQLNSYGGTIAAVVTPGRVGLVQYPYRAWSESDGLNRCGGGDTGQRKQQNMLPLPPPPVPYYCAAEAAASGFLQFVRKSPGNWWTRIKNHRRRRRNDQQNIKSTTAVNMHRSTSADDKGSKSDCCSITTAKCTIVSDKDKDSDNSNDSGSNSDSNRSNSEDQDSDGEFIGALAAAAAFGHNLNHEWTYRRAPGDPLSDWDICISDSNSDTDDGDMLEWTTEIMATDLRCNQPYQNWNTAAVPPRTTMPYDDFSWYVRPLPPSTKSFNANVHQQHQQLTRTSRQNQRQRRQPPPQLQPQPLEPPPPPPALSVAFTAVACPWWTVLEDLLLACTTNTSERPSSSNKSAASLPLLTFD</sequence>
<feature type="region of interest" description="Disordered" evidence="1">
    <location>
        <begin position="1"/>
        <end position="21"/>
    </location>
</feature>
<feature type="region of interest" description="Disordered" evidence="1">
    <location>
        <begin position="961"/>
        <end position="1005"/>
    </location>
</feature>
<gene>
    <name evidence="4" type="primary">LOC112692197</name>
    <name evidence="2" type="ORF">g.38899</name>
</gene>
<reference evidence="2" key="1">
    <citation type="submission" date="2018-04" db="EMBL/GenBank/DDBJ databases">
        <title>Transcriptome assembly of Sipha flava.</title>
        <authorList>
            <person name="Scully E.D."/>
            <person name="Geib S.M."/>
            <person name="Palmer N.A."/>
            <person name="Koch K."/>
            <person name="Bradshaw J."/>
            <person name="Heng-Moss T."/>
            <person name="Sarath G."/>
        </authorList>
    </citation>
    <scope>NUCLEOTIDE SEQUENCE</scope>
</reference>
<keyword evidence="3" id="KW-1185">Reference proteome</keyword>
<evidence type="ECO:0000313" key="4">
    <source>
        <dbReference type="RefSeq" id="XP_025422570.1"/>
    </source>
</evidence>
<dbReference type="EMBL" id="GGMS01004785">
    <property type="protein sequence ID" value="MBY73988.1"/>
    <property type="molecule type" value="Transcribed_RNA"/>
</dbReference>
<organism evidence="2">
    <name type="scientific">Sipha flava</name>
    <name type="common">yellow sugarcane aphid</name>
    <dbReference type="NCBI Taxonomy" id="143950"/>
    <lineage>
        <taxon>Eukaryota</taxon>
        <taxon>Metazoa</taxon>
        <taxon>Ecdysozoa</taxon>
        <taxon>Arthropoda</taxon>
        <taxon>Hexapoda</taxon>
        <taxon>Insecta</taxon>
        <taxon>Pterygota</taxon>
        <taxon>Neoptera</taxon>
        <taxon>Paraneoptera</taxon>
        <taxon>Hemiptera</taxon>
        <taxon>Sternorrhyncha</taxon>
        <taxon>Aphidomorpha</taxon>
        <taxon>Aphidoidea</taxon>
        <taxon>Aphididae</taxon>
        <taxon>Sipha</taxon>
    </lineage>
</organism>
<dbReference type="GeneID" id="112692197"/>
<evidence type="ECO:0000256" key="1">
    <source>
        <dbReference type="SAM" id="MobiDB-lite"/>
    </source>
</evidence>
<feature type="compositionally biased region" description="Low complexity" evidence="1">
    <location>
        <begin position="972"/>
        <end position="981"/>
    </location>
</feature>
<feature type="compositionally biased region" description="Pro residues" evidence="1">
    <location>
        <begin position="987"/>
        <end position="1005"/>
    </location>
</feature>
<feature type="region of interest" description="Disordered" evidence="1">
    <location>
        <begin position="388"/>
        <end position="408"/>
    </location>
</feature>